<reference evidence="5" key="2">
    <citation type="submission" date="2020-09" db="EMBL/GenBank/DDBJ databases">
        <authorList>
            <person name="Sun Q."/>
            <person name="Zhou Y."/>
        </authorList>
    </citation>
    <scope>NUCLEOTIDE SEQUENCE</scope>
    <source>
        <strain evidence="5">CGMCC 1.15958</strain>
    </source>
</reference>
<organism evidence="5 6">
    <name type="scientific">Emticicia aquatilis</name>
    <dbReference type="NCBI Taxonomy" id="1537369"/>
    <lineage>
        <taxon>Bacteria</taxon>
        <taxon>Pseudomonadati</taxon>
        <taxon>Bacteroidota</taxon>
        <taxon>Cytophagia</taxon>
        <taxon>Cytophagales</taxon>
        <taxon>Leadbetterellaceae</taxon>
        <taxon>Emticicia</taxon>
    </lineage>
</organism>
<keyword evidence="2 3" id="KW-0472">Membrane</keyword>
<dbReference type="SUPFAM" id="SSF82171">
    <property type="entry name" value="DPP6 N-terminal domain-like"/>
    <property type="match status" value="1"/>
</dbReference>
<accession>A0A916YJ50</accession>
<dbReference type="Gene3D" id="3.30.1330.60">
    <property type="entry name" value="OmpA-like domain"/>
    <property type="match status" value="1"/>
</dbReference>
<reference evidence="5" key="1">
    <citation type="journal article" date="2014" name="Int. J. Syst. Evol. Microbiol.">
        <title>Complete genome sequence of Corynebacterium casei LMG S-19264T (=DSM 44701T), isolated from a smear-ripened cheese.</title>
        <authorList>
            <consortium name="US DOE Joint Genome Institute (JGI-PGF)"/>
            <person name="Walter F."/>
            <person name="Albersmeier A."/>
            <person name="Kalinowski J."/>
            <person name="Ruckert C."/>
        </authorList>
    </citation>
    <scope>NUCLEOTIDE SEQUENCE</scope>
    <source>
        <strain evidence="5">CGMCC 1.15958</strain>
    </source>
</reference>
<evidence type="ECO:0000313" key="6">
    <source>
        <dbReference type="Proteomes" id="UP000609064"/>
    </source>
</evidence>
<evidence type="ECO:0000256" key="2">
    <source>
        <dbReference type="ARBA" id="ARBA00023136"/>
    </source>
</evidence>
<evidence type="ECO:0000313" key="5">
    <source>
        <dbReference type="EMBL" id="GGD47188.1"/>
    </source>
</evidence>
<dbReference type="InterPro" id="IPR050330">
    <property type="entry name" value="Bact_OuterMem_StrucFunc"/>
</dbReference>
<dbReference type="InterPro" id="IPR036737">
    <property type="entry name" value="OmpA-like_sf"/>
</dbReference>
<dbReference type="AlphaFoldDB" id="A0A916YJ50"/>
<dbReference type="Pfam" id="PF07676">
    <property type="entry name" value="PD40"/>
    <property type="match status" value="3"/>
</dbReference>
<gene>
    <name evidence="5" type="ORF">GCM10011514_08990</name>
</gene>
<dbReference type="InterPro" id="IPR011659">
    <property type="entry name" value="WD40"/>
</dbReference>
<evidence type="ECO:0000259" key="4">
    <source>
        <dbReference type="PROSITE" id="PS51123"/>
    </source>
</evidence>
<dbReference type="EMBL" id="BMKK01000002">
    <property type="protein sequence ID" value="GGD47188.1"/>
    <property type="molecule type" value="Genomic_DNA"/>
</dbReference>
<comment type="caution">
    <text evidence="5">The sequence shown here is derived from an EMBL/GenBank/DDBJ whole genome shotgun (WGS) entry which is preliminary data.</text>
</comment>
<protein>
    <recommendedName>
        <fullName evidence="4">OmpA-like domain-containing protein</fullName>
    </recommendedName>
</protein>
<dbReference type="PANTHER" id="PTHR30329">
    <property type="entry name" value="STATOR ELEMENT OF FLAGELLAR MOTOR COMPLEX"/>
    <property type="match status" value="1"/>
</dbReference>
<keyword evidence="6" id="KW-1185">Reference proteome</keyword>
<feature type="domain" description="OmpA-like" evidence="4">
    <location>
        <begin position="595"/>
        <end position="713"/>
    </location>
</feature>
<dbReference type="SUPFAM" id="SSF103088">
    <property type="entry name" value="OmpA-like"/>
    <property type="match status" value="1"/>
</dbReference>
<comment type="subcellular location">
    <subcellularLocation>
        <location evidence="1">Membrane</location>
    </subcellularLocation>
</comment>
<dbReference type="CDD" id="cd07185">
    <property type="entry name" value="OmpA_C-like"/>
    <property type="match status" value="1"/>
</dbReference>
<sequence length="713" mass="80116">MLTEKTNPIREKTVITLKKMFFTKDISSHKSYSIATLLQFGTLLLVLLSNDIALAQPKIQWASKVLGFSSERVDANNPGPQYRAIQVLGSPNKLPQKGESVCAWSSAGADTYAEEFIKVGFDNPVRIKQVSVGENWGAGAVMRVLAYDSTDREYIIHENKEDGPTEKGRMWNIIIPQTEYKVHAIKLIVAPAKIPGYNQIDAIGISEIDLPFEAKINLAKDIPKEIIKENLGKSINSKVREVAPIITPDGKTLFFTRESHDQNIGKLKLQDVWVSRVMPDGTWGEAENIKEPINTPEHNAVSTISADGKTIYLVNIYMPDGTFRPGLSKSKRTRTGWEFPKEEKIIDYSNLSDYTEFTLAPNGKVLVIACQRKDTKGRKDLYVSFLRDDKVWSKPINMGANINTAESESTPFVAADSKTLYFSTAGFPGYGDNDIFVSRRLDSTWTNWSEPENIGDLINTSKWDGYFTIPASGEYAYLSSEERSIGAEDIFRIKLFPSIKPDPVAIISGTVQNALDKKTLAAEVVMELLNDSTGKDRIVAEFDPETGEYKMVVPLKKAYSLNASKKGFISISESLDLTKDRRFREIKKNINLIPVKEGQTMVLNNLFFNQSKFDILPASYPELNRIIELMQEYPTMEVIIEGHTDGSDDNMMLNVKLSQDRANEVKKYLVEKGQIEAKRIQTKGWGQSKPIASNATEETRKKNRRVEFTILKL</sequence>
<dbReference type="GO" id="GO:0009279">
    <property type="term" value="C:cell outer membrane"/>
    <property type="evidence" value="ECO:0007669"/>
    <property type="project" value="InterPro"/>
</dbReference>
<dbReference type="PROSITE" id="PS01068">
    <property type="entry name" value="OMPA_1"/>
    <property type="match status" value="1"/>
</dbReference>
<name>A0A916YJ50_9BACT</name>
<dbReference type="CDD" id="cd15482">
    <property type="entry name" value="Sialidase_non-viral"/>
    <property type="match status" value="1"/>
</dbReference>
<evidence type="ECO:0000256" key="1">
    <source>
        <dbReference type="ARBA" id="ARBA00004370"/>
    </source>
</evidence>
<dbReference type="Proteomes" id="UP000609064">
    <property type="component" value="Unassembled WGS sequence"/>
</dbReference>
<dbReference type="PANTHER" id="PTHR30329:SF21">
    <property type="entry name" value="LIPOPROTEIN YIAD-RELATED"/>
    <property type="match status" value="1"/>
</dbReference>
<evidence type="ECO:0000256" key="3">
    <source>
        <dbReference type="PROSITE-ProRule" id="PRU00473"/>
    </source>
</evidence>
<dbReference type="InterPro" id="IPR006665">
    <property type="entry name" value="OmpA-like"/>
</dbReference>
<dbReference type="PROSITE" id="PS51123">
    <property type="entry name" value="OMPA_2"/>
    <property type="match status" value="1"/>
</dbReference>
<dbReference type="InterPro" id="IPR006690">
    <property type="entry name" value="OMPA-like_CS"/>
</dbReference>
<proteinExistence type="predicted"/>
<dbReference type="Pfam" id="PF00691">
    <property type="entry name" value="OmpA"/>
    <property type="match status" value="1"/>
</dbReference>